<accession>A0ABR6ZXP8</accession>
<dbReference type="SUPFAM" id="SSF100950">
    <property type="entry name" value="NagB/RpiA/CoA transferase-like"/>
    <property type="match status" value="1"/>
</dbReference>
<dbReference type="Pfam" id="PF01812">
    <property type="entry name" value="5-FTHF_cyc-lig"/>
    <property type="match status" value="1"/>
</dbReference>
<evidence type="ECO:0000256" key="4">
    <source>
        <dbReference type="RuleBase" id="RU361279"/>
    </source>
</evidence>
<evidence type="ECO:0000256" key="3">
    <source>
        <dbReference type="ARBA" id="ARBA00022840"/>
    </source>
</evidence>
<comment type="caution">
    <text evidence="5">The sequence shown here is derived from an EMBL/GenBank/DDBJ whole genome shotgun (WGS) entry which is preliminary data.</text>
</comment>
<evidence type="ECO:0000313" key="6">
    <source>
        <dbReference type="Proteomes" id="UP000650424"/>
    </source>
</evidence>
<comment type="cofactor">
    <cofactor evidence="4">
        <name>Mg(2+)</name>
        <dbReference type="ChEBI" id="CHEBI:18420"/>
    </cofactor>
</comment>
<comment type="similarity">
    <text evidence="1 4">Belongs to the 5-formyltetrahydrofolate cyclo-ligase family.</text>
</comment>
<keyword evidence="4" id="KW-0460">Magnesium</keyword>
<dbReference type="GO" id="GO:0030272">
    <property type="term" value="F:5-formyltetrahydrofolate cyclo-ligase activity"/>
    <property type="evidence" value="ECO:0007669"/>
    <property type="project" value="UniProtKB-EC"/>
</dbReference>
<name>A0ABR6ZXP8_9BURK</name>
<dbReference type="InterPro" id="IPR037171">
    <property type="entry name" value="NagB/RpiA_transferase-like"/>
</dbReference>
<dbReference type="EMBL" id="JACOGF010000017">
    <property type="protein sequence ID" value="MBC3920630.1"/>
    <property type="molecule type" value="Genomic_DNA"/>
</dbReference>
<sequence>MHTEAAFSRQDLRKSLLQKRRDITMNVRQQWDRELGEKLLQYCRQQQITSLAVYWPIRGEPDLQATYAALSDAGVQLALPLVLVRQQPLQFLSWQPGDTMLADEYGIPVPAQRTQWMQPAALLIPCVGFNAGRYRLGYGGGYYDRTLEKTPRPLTIGIAYQCMQADFTADIHDIPMDIILTEA</sequence>
<keyword evidence="2 4" id="KW-0547">Nucleotide-binding</keyword>
<dbReference type="Gene3D" id="3.40.50.10420">
    <property type="entry name" value="NagB/RpiA/CoA transferase-like"/>
    <property type="match status" value="1"/>
</dbReference>
<evidence type="ECO:0000256" key="1">
    <source>
        <dbReference type="ARBA" id="ARBA00010638"/>
    </source>
</evidence>
<keyword evidence="6" id="KW-1185">Reference proteome</keyword>
<keyword evidence="5" id="KW-0436">Ligase</keyword>
<dbReference type="NCBIfam" id="TIGR02727">
    <property type="entry name" value="MTHFS_bact"/>
    <property type="match status" value="1"/>
</dbReference>
<dbReference type="EC" id="6.3.3.2" evidence="4"/>
<proteinExistence type="inferred from homology"/>
<reference evidence="5 6" key="1">
    <citation type="submission" date="2020-08" db="EMBL/GenBank/DDBJ databases">
        <title>Novel species isolated from subtropical streams in China.</title>
        <authorList>
            <person name="Lu H."/>
        </authorList>
    </citation>
    <scope>NUCLEOTIDE SEQUENCE [LARGE SCALE GENOMIC DNA]</scope>
    <source>
        <strain evidence="5 6">CY18W</strain>
    </source>
</reference>
<dbReference type="InterPro" id="IPR002698">
    <property type="entry name" value="FTHF_cligase"/>
</dbReference>
<keyword evidence="4" id="KW-0479">Metal-binding</keyword>
<dbReference type="PANTHER" id="PTHR23407:SF1">
    <property type="entry name" value="5-FORMYLTETRAHYDROFOLATE CYCLO-LIGASE"/>
    <property type="match status" value="1"/>
</dbReference>
<organism evidence="5 6">
    <name type="scientific">Undibacterium hunanense</name>
    <dbReference type="NCBI Taxonomy" id="2762292"/>
    <lineage>
        <taxon>Bacteria</taxon>
        <taxon>Pseudomonadati</taxon>
        <taxon>Pseudomonadota</taxon>
        <taxon>Betaproteobacteria</taxon>
        <taxon>Burkholderiales</taxon>
        <taxon>Oxalobacteraceae</taxon>
        <taxon>Undibacterium</taxon>
    </lineage>
</organism>
<protein>
    <recommendedName>
        <fullName evidence="4">5-formyltetrahydrofolate cyclo-ligase</fullName>
        <ecNumber evidence="4">6.3.3.2</ecNumber>
    </recommendedName>
</protein>
<dbReference type="PANTHER" id="PTHR23407">
    <property type="entry name" value="ATPASE INHIBITOR/5-FORMYLTETRAHYDROFOLATE CYCLO-LIGASE"/>
    <property type="match status" value="1"/>
</dbReference>
<comment type="catalytic activity">
    <reaction evidence="4">
        <text>(6S)-5-formyl-5,6,7,8-tetrahydrofolate + ATP = (6R)-5,10-methenyltetrahydrofolate + ADP + phosphate</text>
        <dbReference type="Rhea" id="RHEA:10488"/>
        <dbReference type="ChEBI" id="CHEBI:30616"/>
        <dbReference type="ChEBI" id="CHEBI:43474"/>
        <dbReference type="ChEBI" id="CHEBI:57455"/>
        <dbReference type="ChEBI" id="CHEBI:57457"/>
        <dbReference type="ChEBI" id="CHEBI:456216"/>
        <dbReference type="EC" id="6.3.3.2"/>
    </reaction>
</comment>
<dbReference type="PIRSF" id="PIRSF006806">
    <property type="entry name" value="FTHF_cligase"/>
    <property type="match status" value="1"/>
</dbReference>
<evidence type="ECO:0000313" key="5">
    <source>
        <dbReference type="EMBL" id="MBC3920630.1"/>
    </source>
</evidence>
<dbReference type="InterPro" id="IPR024185">
    <property type="entry name" value="FTHF_cligase-like_sf"/>
</dbReference>
<gene>
    <name evidence="5" type="ORF">H8L32_24410</name>
</gene>
<dbReference type="Proteomes" id="UP000650424">
    <property type="component" value="Unassembled WGS sequence"/>
</dbReference>
<keyword evidence="3 4" id="KW-0067">ATP-binding</keyword>
<evidence type="ECO:0000256" key="2">
    <source>
        <dbReference type="ARBA" id="ARBA00022741"/>
    </source>
</evidence>